<gene>
    <name evidence="5" type="ORF">GSLYS_00021151001</name>
</gene>
<evidence type="ECO:0000256" key="2">
    <source>
        <dbReference type="ARBA" id="ARBA00022679"/>
    </source>
</evidence>
<dbReference type="SUPFAM" id="SSF52540">
    <property type="entry name" value="P-loop containing nucleoside triphosphate hydrolases"/>
    <property type="match status" value="1"/>
</dbReference>
<evidence type="ECO:0000256" key="1">
    <source>
        <dbReference type="ARBA" id="ARBA00005771"/>
    </source>
</evidence>
<sequence>MSSENVNIGAEPTGIPLFLRKSSLEVNGWRIPHFPRIDDPVVHIHKIQELPIREDDVLIAAYPKSGTHWLWEVTHMLLNQTTEYEKRVKEQVMLEFAGALEAVEKEPSPRILNSHLVFPHLPLEVITKKIKIIHVTRNPKDTLVSLYHHFKQLTPRASFTFDLLLKTVMENNIMFPSQYDYLRQMTEFEQTHPDHPIKHIYFEEMKKDPVKTISSLAKFLGVPASDTFCQHVAEACSFDNMKRVEDEGKKVMPKSMVDSLDQRGQTPAGVKQLDGGMPPHGGSPPHHGGKRPPAKMSFYRKGVVGDWKNSFTPEQSLEFDNYIKMEENKGFPFKFEYE</sequence>
<name>A0AAV2IS70_LYMST</name>
<organism evidence="5 6">
    <name type="scientific">Lymnaea stagnalis</name>
    <name type="common">Great pond snail</name>
    <name type="synonym">Helix stagnalis</name>
    <dbReference type="NCBI Taxonomy" id="6523"/>
    <lineage>
        <taxon>Eukaryota</taxon>
        <taxon>Metazoa</taxon>
        <taxon>Spiralia</taxon>
        <taxon>Lophotrochozoa</taxon>
        <taxon>Mollusca</taxon>
        <taxon>Gastropoda</taxon>
        <taxon>Heterobranchia</taxon>
        <taxon>Euthyneura</taxon>
        <taxon>Panpulmonata</taxon>
        <taxon>Hygrophila</taxon>
        <taxon>Lymnaeoidea</taxon>
        <taxon>Lymnaeidae</taxon>
        <taxon>Lymnaea</taxon>
    </lineage>
</organism>
<dbReference type="Pfam" id="PF00685">
    <property type="entry name" value="Sulfotransfer_1"/>
    <property type="match status" value="2"/>
</dbReference>
<evidence type="ECO:0000259" key="4">
    <source>
        <dbReference type="Pfam" id="PF00685"/>
    </source>
</evidence>
<evidence type="ECO:0000313" key="5">
    <source>
        <dbReference type="EMBL" id="CAL1547834.1"/>
    </source>
</evidence>
<dbReference type="AlphaFoldDB" id="A0AAV2IS70"/>
<keyword evidence="2" id="KW-0808">Transferase</keyword>
<feature type="domain" description="Sulfotransferase" evidence="4">
    <location>
        <begin position="296"/>
        <end position="324"/>
    </location>
</feature>
<feature type="domain" description="Sulfotransferase" evidence="4">
    <location>
        <begin position="55"/>
        <end position="259"/>
    </location>
</feature>
<comment type="caution">
    <text evidence="5">The sequence shown here is derived from an EMBL/GenBank/DDBJ whole genome shotgun (WGS) entry which is preliminary data.</text>
</comment>
<evidence type="ECO:0000256" key="3">
    <source>
        <dbReference type="SAM" id="MobiDB-lite"/>
    </source>
</evidence>
<comment type="similarity">
    <text evidence="1">Belongs to the sulfotransferase 1 family.</text>
</comment>
<feature type="region of interest" description="Disordered" evidence="3">
    <location>
        <begin position="257"/>
        <end position="295"/>
    </location>
</feature>
<evidence type="ECO:0000313" key="6">
    <source>
        <dbReference type="Proteomes" id="UP001497497"/>
    </source>
</evidence>
<dbReference type="EMBL" id="CAXITT010001079">
    <property type="protein sequence ID" value="CAL1547834.1"/>
    <property type="molecule type" value="Genomic_DNA"/>
</dbReference>
<proteinExistence type="inferred from homology"/>
<dbReference type="PANTHER" id="PTHR11783">
    <property type="entry name" value="SULFOTRANSFERASE SULT"/>
    <property type="match status" value="1"/>
</dbReference>
<dbReference type="Proteomes" id="UP001497497">
    <property type="component" value="Unassembled WGS sequence"/>
</dbReference>
<reference evidence="5 6" key="1">
    <citation type="submission" date="2024-04" db="EMBL/GenBank/DDBJ databases">
        <authorList>
            <consortium name="Genoscope - CEA"/>
            <person name="William W."/>
        </authorList>
    </citation>
    <scope>NUCLEOTIDE SEQUENCE [LARGE SCALE GENOMIC DNA]</scope>
</reference>
<dbReference type="Gene3D" id="3.40.50.300">
    <property type="entry name" value="P-loop containing nucleotide triphosphate hydrolases"/>
    <property type="match status" value="1"/>
</dbReference>
<protein>
    <recommendedName>
        <fullName evidence="4">Sulfotransferase domain-containing protein</fullName>
    </recommendedName>
</protein>
<accession>A0AAV2IS70</accession>
<dbReference type="InterPro" id="IPR027417">
    <property type="entry name" value="P-loop_NTPase"/>
</dbReference>
<dbReference type="InterPro" id="IPR000863">
    <property type="entry name" value="Sulfotransferase_dom"/>
</dbReference>
<keyword evidence="6" id="KW-1185">Reference proteome</keyword>
<dbReference type="GO" id="GO:0008146">
    <property type="term" value="F:sulfotransferase activity"/>
    <property type="evidence" value="ECO:0007669"/>
    <property type="project" value="InterPro"/>
</dbReference>